<proteinExistence type="inferred from homology"/>
<dbReference type="SUPFAM" id="SSF53335">
    <property type="entry name" value="S-adenosyl-L-methionine-dependent methyltransferases"/>
    <property type="match status" value="1"/>
</dbReference>
<organism evidence="8 9">
    <name type="scientific">Trichomonascus ciferrii</name>
    <dbReference type="NCBI Taxonomy" id="44093"/>
    <lineage>
        <taxon>Eukaryota</taxon>
        <taxon>Fungi</taxon>
        <taxon>Dikarya</taxon>
        <taxon>Ascomycota</taxon>
        <taxon>Saccharomycotina</taxon>
        <taxon>Dipodascomycetes</taxon>
        <taxon>Dipodascales</taxon>
        <taxon>Trichomonascaceae</taxon>
        <taxon>Trichomonascus</taxon>
        <taxon>Trichomonascus ciferrii complex</taxon>
    </lineage>
</organism>
<comment type="catalytic activity">
    <reaction evidence="5">
        <text>a 5'-end (N(2),N(7)-dimethyl 5'-triphosphoguanosine)-ribonucleoside in snRNA + S-adenosyl-L-methionine = a 5'-end (N(2),N(2),N(7)-trimethyl 5'-triphosphoguanosine)-ribonucleoside in snRNA + S-adenosyl-L-homocysteine + H(+)</text>
        <dbReference type="Rhea" id="RHEA:78479"/>
        <dbReference type="Rhea" id="RHEA-COMP:19087"/>
        <dbReference type="Rhea" id="RHEA-COMP:19089"/>
        <dbReference type="ChEBI" id="CHEBI:15378"/>
        <dbReference type="ChEBI" id="CHEBI:57856"/>
        <dbReference type="ChEBI" id="CHEBI:59789"/>
        <dbReference type="ChEBI" id="CHEBI:167623"/>
        <dbReference type="ChEBI" id="CHEBI:172880"/>
    </reaction>
    <physiologicalReaction direction="left-to-right" evidence="5">
        <dbReference type="Rhea" id="RHEA:78480"/>
    </physiologicalReaction>
</comment>
<dbReference type="VEuPathDB" id="FungiDB:TRICI_004187"/>
<dbReference type="EMBL" id="SWFS01000317">
    <property type="protein sequence ID" value="KAA8910389.1"/>
    <property type="molecule type" value="Genomic_DNA"/>
</dbReference>
<protein>
    <recommendedName>
        <fullName evidence="1">Trimethylguanosine synthase</fullName>
    </recommendedName>
    <alternativeName>
        <fullName evidence="7">Cap-specific guanine-N(2) methyltransferase</fullName>
    </alternativeName>
</protein>
<keyword evidence="9" id="KW-1185">Reference proteome</keyword>
<comment type="catalytic activity">
    <reaction evidence="3">
        <text>a 5'-end (N(2),N(7)-dimethyl 5'-triphosphoguanosine)-ribonucleoside in snoRNA + S-adenosyl-L-methionine = a 5'-end (N(2),N(2),N(7)-trimethyl 5'-triphosphoguanosine)-ribonucleoside in snoRNA + S-adenosyl-L-homocysteine + H(+)</text>
        <dbReference type="Rhea" id="RHEA:78507"/>
        <dbReference type="Rhea" id="RHEA-COMP:19088"/>
        <dbReference type="Rhea" id="RHEA-COMP:19090"/>
        <dbReference type="ChEBI" id="CHEBI:15378"/>
        <dbReference type="ChEBI" id="CHEBI:57856"/>
        <dbReference type="ChEBI" id="CHEBI:59789"/>
        <dbReference type="ChEBI" id="CHEBI:167623"/>
        <dbReference type="ChEBI" id="CHEBI:172880"/>
    </reaction>
    <physiologicalReaction direction="left-to-right" evidence="3">
        <dbReference type="Rhea" id="RHEA:78508"/>
    </physiologicalReaction>
</comment>
<evidence type="ECO:0000256" key="2">
    <source>
        <dbReference type="ARBA" id="ARBA00025783"/>
    </source>
</evidence>
<evidence type="ECO:0000256" key="5">
    <source>
        <dbReference type="ARBA" id="ARBA00048763"/>
    </source>
</evidence>
<reference evidence="8" key="1">
    <citation type="journal article" date="2019" name="G3 (Bethesda)">
        <title>Genome Assemblies of Two Rare Opportunistic Yeast Pathogens: Diutina rugosa (syn. Candida rugosa) and Trichomonascus ciferrii (syn. Candida ciferrii).</title>
        <authorList>
            <person name="Mixao V."/>
            <person name="Saus E."/>
            <person name="Hansen A.P."/>
            <person name="Lass-Florl C."/>
            <person name="Gabaldon T."/>
        </authorList>
    </citation>
    <scope>NUCLEOTIDE SEQUENCE</scope>
    <source>
        <strain evidence="8">CBS 4856</strain>
    </source>
</reference>
<dbReference type="GO" id="GO:0071164">
    <property type="term" value="F:RNA cap trimethylguanosine synthase activity"/>
    <property type="evidence" value="ECO:0007669"/>
    <property type="project" value="TreeGrafter"/>
</dbReference>
<evidence type="ECO:0000313" key="8">
    <source>
        <dbReference type="EMBL" id="KAA8910389.1"/>
    </source>
</evidence>
<gene>
    <name evidence="8" type="ORF">TRICI_004187</name>
</gene>
<name>A0A642V1E9_9ASCO</name>
<dbReference type="InterPro" id="IPR029063">
    <property type="entry name" value="SAM-dependent_MTases_sf"/>
</dbReference>
<evidence type="ECO:0000256" key="6">
    <source>
        <dbReference type="ARBA" id="ARBA00049075"/>
    </source>
</evidence>
<comment type="similarity">
    <text evidence="2">Belongs to the methyltransferase superfamily. Trimethylguanosine synthase family.</text>
</comment>
<evidence type="ECO:0000256" key="4">
    <source>
        <dbReference type="ARBA" id="ARBA00048740"/>
    </source>
</evidence>
<evidence type="ECO:0000256" key="1">
    <source>
        <dbReference type="ARBA" id="ARBA00018517"/>
    </source>
</evidence>
<dbReference type="InterPro" id="IPR019012">
    <property type="entry name" value="RNA_cap_Gua-N2-MeTrfase"/>
</dbReference>
<comment type="caution">
    <text evidence="8">The sequence shown here is derived from an EMBL/GenBank/DDBJ whole genome shotgun (WGS) entry which is preliminary data.</text>
</comment>
<accession>A0A642V1E9</accession>
<evidence type="ECO:0000256" key="7">
    <source>
        <dbReference type="ARBA" id="ARBA00049790"/>
    </source>
</evidence>
<dbReference type="CDD" id="cd02440">
    <property type="entry name" value="AdoMet_MTases"/>
    <property type="match status" value="1"/>
</dbReference>
<evidence type="ECO:0000313" key="9">
    <source>
        <dbReference type="Proteomes" id="UP000761534"/>
    </source>
</evidence>
<dbReference type="Proteomes" id="UP000761534">
    <property type="component" value="Unassembled WGS sequence"/>
</dbReference>
<dbReference type="Pfam" id="PF09445">
    <property type="entry name" value="Methyltransf_15"/>
    <property type="match status" value="1"/>
</dbReference>
<dbReference type="OrthoDB" id="194443at2759"/>
<dbReference type="PANTHER" id="PTHR14741">
    <property type="entry name" value="S-ADENOSYLMETHIONINE-DEPENDENT METHYLTRANSFERASE RELATED"/>
    <property type="match status" value="1"/>
</dbReference>
<dbReference type="PANTHER" id="PTHR14741:SF32">
    <property type="entry name" value="TRIMETHYLGUANOSINE SYNTHASE"/>
    <property type="match status" value="1"/>
</dbReference>
<comment type="catalytic activity">
    <reaction evidence="6">
        <text>a 5'-end (N(7)-methyl 5'-triphosphoguanosine)-ribonucleoside in snRNA + S-adenosyl-L-methionine = a 5'-end (N(2),N(7)-dimethyl 5'-triphosphoguanosine)-ribonucleoside in snRNA + S-adenosyl-L-homocysteine + H(+)</text>
        <dbReference type="Rhea" id="RHEA:78471"/>
        <dbReference type="Rhea" id="RHEA-COMP:19085"/>
        <dbReference type="Rhea" id="RHEA-COMP:19087"/>
        <dbReference type="ChEBI" id="CHEBI:15378"/>
        <dbReference type="ChEBI" id="CHEBI:57856"/>
        <dbReference type="ChEBI" id="CHEBI:59789"/>
        <dbReference type="ChEBI" id="CHEBI:156461"/>
        <dbReference type="ChEBI" id="CHEBI:172880"/>
    </reaction>
    <physiologicalReaction direction="left-to-right" evidence="6">
        <dbReference type="Rhea" id="RHEA:78472"/>
    </physiologicalReaction>
</comment>
<evidence type="ECO:0000256" key="3">
    <source>
        <dbReference type="ARBA" id="ARBA00047418"/>
    </source>
</evidence>
<comment type="catalytic activity">
    <reaction evidence="4">
        <text>a 5'-end (N(7)-methyl 5'-triphosphoguanosine)-ribonucleoside in snoRNA + S-adenosyl-L-methionine = a 5'-end (N(2),N(7)-dimethyl 5'-triphosphoguanosine)-ribonucleoside in snoRNA + S-adenosyl-L-homocysteine + H(+)</text>
        <dbReference type="Rhea" id="RHEA:78475"/>
        <dbReference type="Rhea" id="RHEA-COMP:19086"/>
        <dbReference type="Rhea" id="RHEA-COMP:19088"/>
        <dbReference type="ChEBI" id="CHEBI:15378"/>
        <dbReference type="ChEBI" id="CHEBI:57856"/>
        <dbReference type="ChEBI" id="CHEBI:59789"/>
        <dbReference type="ChEBI" id="CHEBI:156461"/>
        <dbReference type="ChEBI" id="CHEBI:172880"/>
    </reaction>
    <physiologicalReaction direction="left-to-right" evidence="4">
        <dbReference type="Rhea" id="RHEA:78476"/>
    </physiologicalReaction>
</comment>
<dbReference type="AlphaFoldDB" id="A0A642V1E9"/>
<dbReference type="GO" id="GO:0005634">
    <property type="term" value="C:nucleus"/>
    <property type="evidence" value="ECO:0007669"/>
    <property type="project" value="TreeGrafter"/>
</dbReference>
<sequence length="233" mass="26791">MRKKRRGNSGEGRNAVGELPKELRPYYYKRHTLFSKYDQGIQLNHEQWYSVTPESIARITAVQLRLRYPDCETVLDAFGGAGGNSIQFALHLPNKVYHCELDPETSRLATHNAKVYGVKDKIEFINRDFYSLDPNDIKKVDHVFISLPWGGPSYLKLEYWDLHDHGVFKAVDHARKFSRNISLFLPKSSKLDQVAELVDNNDSADVDYMFVRGYCKGICVYIGPDLVHNSYSI</sequence>
<dbReference type="Gene3D" id="3.40.50.150">
    <property type="entry name" value="Vaccinia Virus protein VP39"/>
    <property type="match status" value="1"/>
</dbReference>